<keyword evidence="3" id="KW-1185">Reference proteome</keyword>
<evidence type="ECO:0000313" key="3">
    <source>
        <dbReference type="Proteomes" id="UP001292094"/>
    </source>
</evidence>
<comment type="caution">
    <text evidence="2">The sequence shown here is derived from an EMBL/GenBank/DDBJ whole genome shotgun (WGS) entry which is preliminary data.</text>
</comment>
<organism evidence="2 3">
    <name type="scientific">Petrolisthes manimaculis</name>
    <dbReference type="NCBI Taxonomy" id="1843537"/>
    <lineage>
        <taxon>Eukaryota</taxon>
        <taxon>Metazoa</taxon>
        <taxon>Ecdysozoa</taxon>
        <taxon>Arthropoda</taxon>
        <taxon>Crustacea</taxon>
        <taxon>Multicrustacea</taxon>
        <taxon>Malacostraca</taxon>
        <taxon>Eumalacostraca</taxon>
        <taxon>Eucarida</taxon>
        <taxon>Decapoda</taxon>
        <taxon>Pleocyemata</taxon>
        <taxon>Anomura</taxon>
        <taxon>Galatheoidea</taxon>
        <taxon>Porcellanidae</taxon>
        <taxon>Petrolisthes</taxon>
    </lineage>
</organism>
<accession>A0AAE1TW88</accession>
<dbReference type="EMBL" id="JAWZYT010003161">
    <property type="protein sequence ID" value="KAK4299871.1"/>
    <property type="molecule type" value="Genomic_DNA"/>
</dbReference>
<evidence type="ECO:0000313" key="2">
    <source>
        <dbReference type="EMBL" id="KAK4299871.1"/>
    </source>
</evidence>
<protein>
    <submittedName>
        <fullName evidence="2">Uncharacterized protein</fullName>
    </submittedName>
</protein>
<feature type="signal peptide" evidence="1">
    <location>
        <begin position="1"/>
        <end position="23"/>
    </location>
</feature>
<gene>
    <name evidence="2" type="ORF">Pmani_027893</name>
</gene>
<reference evidence="2" key="1">
    <citation type="submission" date="2023-11" db="EMBL/GenBank/DDBJ databases">
        <title>Genome assemblies of two species of porcelain crab, Petrolisthes cinctipes and Petrolisthes manimaculis (Anomura: Porcellanidae).</title>
        <authorList>
            <person name="Angst P."/>
        </authorList>
    </citation>
    <scope>NUCLEOTIDE SEQUENCE</scope>
    <source>
        <strain evidence="2">PB745_02</strain>
        <tissue evidence="2">Gill</tissue>
    </source>
</reference>
<evidence type="ECO:0000256" key="1">
    <source>
        <dbReference type="SAM" id="SignalP"/>
    </source>
</evidence>
<sequence>MRRHKLLVGVGCLLLLFLCVKKGKQVCHYELFIPNQEPKVVWDVLADFSNIARMNTRITQWQLVDETGDMDRWSYRLITHEGMVGDWLFGPNVNTGEVVVEPVAPPDHYYRQEVYVTESFRGLMTIHNSGTMNLHRSTSQQQQQQPPQQQEQGIPGTLLLHTTTSDCPLIFHWLCILETNFNRRVFLENLRKWFDKISK</sequence>
<proteinExistence type="predicted"/>
<keyword evidence="1" id="KW-0732">Signal</keyword>
<feature type="chain" id="PRO_5042044663" evidence="1">
    <location>
        <begin position="24"/>
        <end position="199"/>
    </location>
</feature>
<name>A0AAE1TW88_9EUCA</name>
<dbReference type="Proteomes" id="UP001292094">
    <property type="component" value="Unassembled WGS sequence"/>
</dbReference>
<dbReference type="AlphaFoldDB" id="A0AAE1TW88"/>